<dbReference type="SMART" id="SM00448">
    <property type="entry name" value="REC"/>
    <property type="match status" value="1"/>
</dbReference>
<dbReference type="Proteomes" id="UP001203058">
    <property type="component" value="Unassembled WGS sequence"/>
</dbReference>
<dbReference type="PRINTS" id="PR00038">
    <property type="entry name" value="HTHLUXR"/>
</dbReference>
<sequence>MTNAPLRILIADDHDAIIRGVQSLIETDKRYQVVGVAHDGREALRLIRELNPRIVVLDYSLPELNGLDVARTVQREKLDTSILLYSMHDRQEIVSEVIRAGVRGFVVKSDPQQHLLTALDALSQNRPYFSPTISDALLEQFLNSAPNTPGSILTPKEREVVQLIAEGKLNKQVAAHLNIALKTVETHRSTAMRKLKVRTTAELVRWAVRTNLIQA</sequence>
<dbReference type="PROSITE" id="PS50110">
    <property type="entry name" value="RESPONSE_REGULATORY"/>
    <property type="match status" value="1"/>
</dbReference>
<dbReference type="SUPFAM" id="SSF46894">
    <property type="entry name" value="C-terminal effector domain of the bipartite response regulators"/>
    <property type="match status" value="1"/>
</dbReference>
<evidence type="ECO:0000256" key="5">
    <source>
        <dbReference type="PROSITE-ProRule" id="PRU00169"/>
    </source>
</evidence>
<reference evidence="8 9" key="1">
    <citation type="submission" date="2022-03" db="EMBL/GenBank/DDBJ databases">
        <authorList>
            <person name="Jo J.-H."/>
            <person name="Im W.-T."/>
        </authorList>
    </citation>
    <scope>NUCLEOTIDE SEQUENCE [LARGE SCALE GENOMIC DNA]</scope>
    <source>
        <strain evidence="8 9">SM33</strain>
    </source>
</reference>
<feature type="domain" description="HTH luxR-type" evidence="6">
    <location>
        <begin position="146"/>
        <end position="211"/>
    </location>
</feature>
<dbReference type="Pfam" id="PF00072">
    <property type="entry name" value="Response_reg"/>
    <property type="match status" value="1"/>
</dbReference>
<evidence type="ECO:0000259" key="7">
    <source>
        <dbReference type="PROSITE" id="PS50110"/>
    </source>
</evidence>
<dbReference type="InterPro" id="IPR039420">
    <property type="entry name" value="WalR-like"/>
</dbReference>
<dbReference type="PANTHER" id="PTHR43214">
    <property type="entry name" value="TWO-COMPONENT RESPONSE REGULATOR"/>
    <property type="match status" value="1"/>
</dbReference>
<dbReference type="SUPFAM" id="SSF52172">
    <property type="entry name" value="CheY-like"/>
    <property type="match status" value="1"/>
</dbReference>
<dbReference type="PROSITE" id="PS50043">
    <property type="entry name" value="HTH_LUXR_2"/>
    <property type="match status" value="1"/>
</dbReference>
<evidence type="ECO:0000313" key="8">
    <source>
        <dbReference type="EMBL" id="MCH8616017.1"/>
    </source>
</evidence>
<dbReference type="InterPro" id="IPR011006">
    <property type="entry name" value="CheY-like_superfamily"/>
</dbReference>
<dbReference type="InterPro" id="IPR016032">
    <property type="entry name" value="Sig_transdc_resp-reg_C-effctor"/>
</dbReference>
<dbReference type="SMART" id="SM00421">
    <property type="entry name" value="HTH_LUXR"/>
    <property type="match status" value="1"/>
</dbReference>
<organism evidence="8 9">
    <name type="scientific">Sphingomonas telluris</name>
    <dbReference type="NCBI Taxonomy" id="2907998"/>
    <lineage>
        <taxon>Bacteria</taxon>
        <taxon>Pseudomonadati</taxon>
        <taxon>Pseudomonadota</taxon>
        <taxon>Alphaproteobacteria</taxon>
        <taxon>Sphingomonadales</taxon>
        <taxon>Sphingomonadaceae</taxon>
        <taxon>Sphingomonas</taxon>
    </lineage>
</organism>
<gene>
    <name evidence="8" type="ORF">LZ016_07880</name>
</gene>
<evidence type="ECO:0000259" key="6">
    <source>
        <dbReference type="PROSITE" id="PS50043"/>
    </source>
</evidence>
<dbReference type="CDD" id="cd17535">
    <property type="entry name" value="REC_NarL-like"/>
    <property type="match status" value="1"/>
</dbReference>
<keyword evidence="9" id="KW-1185">Reference proteome</keyword>
<proteinExistence type="predicted"/>
<evidence type="ECO:0000256" key="4">
    <source>
        <dbReference type="ARBA" id="ARBA00023163"/>
    </source>
</evidence>
<keyword evidence="3" id="KW-0238">DNA-binding</keyword>
<dbReference type="EMBL" id="JAKZHW010000001">
    <property type="protein sequence ID" value="MCH8616017.1"/>
    <property type="molecule type" value="Genomic_DNA"/>
</dbReference>
<keyword evidence="2" id="KW-0805">Transcription regulation</keyword>
<dbReference type="CDD" id="cd06170">
    <property type="entry name" value="LuxR_C_like"/>
    <property type="match status" value="1"/>
</dbReference>
<dbReference type="InterPro" id="IPR001789">
    <property type="entry name" value="Sig_transdc_resp-reg_receiver"/>
</dbReference>
<evidence type="ECO:0000313" key="9">
    <source>
        <dbReference type="Proteomes" id="UP001203058"/>
    </source>
</evidence>
<keyword evidence="4" id="KW-0804">Transcription</keyword>
<feature type="domain" description="Response regulatory" evidence="7">
    <location>
        <begin position="7"/>
        <end position="123"/>
    </location>
</feature>
<keyword evidence="1 5" id="KW-0597">Phosphoprotein</keyword>
<dbReference type="PANTHER" id="PTHR43214:SF41">
    <property type="entry name" value="NITRATE_NITRITE RESPONSE REGULATOR PROTEIN NARP"/>
    <property type="match status" value="1"/>
</dbReference>
<name>A0ABS9VM41_9SPHN</name>
<evidence type="ECO:0000256" key="1">
    <source>
        <dbReference type="ARBA" id="ARBA00022553"/>
    </source>
</evidence>
<dbReference type="Pfam" id="PF00196">
    <property type="entry name" value="GerE"/>
    <property type="match status" value="1"/>
</dbReference>
<dbReference type="InterPro" id="IPR058245">
    <property type="entry name" value="NreC/VraR/RcsB-like_REC"/>
</dbReference>
<feature type="modified residue" description="4-aspartylphosphate" evidence="5">
    <location>
        <position position="58"/>
    </location>
</feature>
<accession>A0ABS9VM41</accession>
<dbReference type="InterPro" id="IPR000792">
    <property type="entry name" value="Tscrpt_reg_LuxR_C"/>
</dbReference>
<evidence type="ECO:0000256" key="2">
    <source>
        <dbReference type="ARBA" id="ARBA00023015"/>
    </source>
</evidence>
<evidence type="ECO:0000256" key="3">
    <source>
        <dbReference type="ARBA" id="ARBA00023125"/>
    </source>
</evidence>
<comment type="caution">
    <text evidence="8">The sequence shown here is derived from an EMBL/GenBank/DDBJ whole genome shotgun (WGS) entry which is preliminary data.</text>
</comment>
<protein>
    <submittedName>
        <fullName evidence="8">Response regulator transcription factor</fullName>
    </submittedName>
</protein>
<dbReference type="Gene3D" id="3.40.50.2300">
    <property type="match status" value="1"/>
</dbReference>
<dbReference type="RefSeq" id="WP_241446844.1">
    <property type="nucleotide sequence ID" value="NZ_JAKZHW010000001.1"/>
</dbReference>